<keyword evidence="1" id="KW-0808">Transferase</keyword>
<dbReference type="SUPFAM" id="SSF53335">
    <property type="entry name" value="S-adenosyl-L-methionine-dependent methyltransferases"/>
    <property type="match status" value="1"/>
</dbReference>
<dbReference type="Gene3D" id="3.40.50.150">
    <property type="entry name" value="Vaccinia Virus protein VP39"/>
    <property type="match status" value="1"/>
</dbReference>
<dbReference type="InterPro" id="IPR050444">
    <property type="entry name" value="Polyketide_Synthase"/>
</dbReference>
<accession>A0A9X0APU9</accession>
<dbReference type="SUPFAM" id="SSF51735">
    <property type="entry name" value="NAD(P)-binding Rossmann-fold domains"/>
    <property type="match status" value="1"/>
</dbReference>
<evidence type="ECO:0000313" key="3">
    <source>
        <dbReference type="EMBL" id="KAJ8064918.1"/>
    </source>
</evidence>
<dbReference type="PANTHER" id="PTHR45681">
    <property type="entry name" value="POLYKETIDE SYNTHASE 44-RELATED"/>
    <property type="match status" value="1"/>
</dbReference>
<sequence length="463" mass="51747">MLATQFIGAGTGGSTKTVLSYLGSMFSSYNYTDISSGFFEAAQERFKNFSNRMIYKTYNMELLPTAQGFVEGSYDLVLASNVLHATDKPEGMMKHARQLLKPGGYLIALELTTKDTMRVGLPMGSLPGWRVGAENGRSMGPTVTLPKWDALLRKCGFGGIDTSTPMLHQLHVSTVFAAQAVDDRVSMLRSPLSSIMALPPTSAPCLLIVGGEMLSTHRISQIAMDVLTIRFKNIIRVTSFENLDEETLPYSSTVLSLTELDEPLFKNITPRKLDALKTLWRQAGTILWVTRGARLEEPFSAITHGLGRAMIHEYPNITLQVLDLEKLVDDEKTAQILVEELLRLEVLKRWKNEGQSEEFLWSIEPEVCFETGARTVPRLYKCDEANKRCNSYRRAVTKEINPQASPVIFAGEGKLYELHGPSPLYISTKPPFLTRTRTIRVSHFLLQTIEVASYGEAHALCWK</sequence>
<dbReference type="PANTHER" id="PTHR45681:SF6">
    <property type="entry name" value="POLYKETIDE SYNTHASE 37"/>
    <property type="match status" value="1"/>
</dbReference>
<name>A0A9X0APU9_9HELO</name>
<evidence type="ECO:0000259" key="2">
    <source>
        <dbReference type="Pfam" id="PF08242"/>
    </source>
</evidence>
<dbReference type="CDD" id="cd02440">
    <property type="entry name" value="AdoMet_MTases"/>
    <property type="match status" value="1"/>
</dbReference>
<dbReference type="Gene3D" id="3.40.50.720">
    <property type="entry name" value="NAD(P)-binding Rossmann-like Domain"/>
    <property type="match status" value="1"/>
</dbReference>
<protein>
    <recommendedName>
        <fullName evidence="2">Methyltransferase type 12 domain-containing protein</fullName>
    </recommendedName>
</protein>
<dbReference type="Proteomes" id="UP001152300">
    <property type="component" value="Unassembled WGS sequence"/>
</dbReference>
<dbReference type="AlphaFoldDB" id="A0A9X0APU9"/>
<dbReference type="InterPro" id="IPR029063">
    <property type="entry name" value="SAM-dependent_MTases_sf"/>
</dbReference>
<keyword evidence="4" id="KW-1185">Reference proteome</keyword>
<dbReference type="Pfam" id="PF08242">
    <property type="entry name" value="Methyltransf_12"/>
    <property type="match status" value="1"/>
</dbReference>
<evidence type="ECO:0000313" key="4">
    <source>
        <dbReference type="Proteomes" id="UP001152300"/>
    </source>
</evidence>
<proteinExistence type="predicted"/>
<feature type="domain" description="Methyltransferase type 12" evidence="2">
    <location>
        <begin position="7"/>
        <end position="106"/>
    </location>
</feature>
<reference evidence="3" key="1">
    <citation type="submission" date="2022-11" db="EMBL/GenBank/DDBJ databases">
        <title>Genome Resource of Sclerotinia nivalis Strain SnTB1, a Plant Pathogen Isolated from American Ginseng.</title>
        <authorList>
            <person name="Fan S."/>
        </authorList>
    </citation>
    <scope>NUCLEOTIDE SEQUENCE</scope>
    <source>
        <strain evidence="3">SnTB1</strain>
    </source>
</reference>
<comment type="caution">
    <text evidence="3">The sequence shown here is derived from an EMBL/GenBank/DDBJ whole genome shotgun (WGS) entry which is preliminary data.</text>
</comment>
<evidence type="ECO:0000256" key="1">
    <source>
        <dbReference type="ARBA" id="ARBA00022679"/>
    </source>
</evidence>
<organism evidence="3 4">
    <name type="scientific">Sclerotinia nivalis</name>
    <dbReference type="NCBI Taxonomy" id="352851"/>
    <lineage>
        <taxon>Eukaryota</taxon>
        <taxon>Fungi</taxon>
        <taxon>Dikarya</taxon>
        <taxon>Ascomycota</taxon>
        <taxon>Pezizomycotina</taxon>
        <taxon>Leotiomycetes</taxon>
        <taxon>Helotiales</taxon>
        <taxon>Sclerotiniaceae</taxon>
        <taxon>Sclerotinia</taxon>
    </lineage>
</organism>
<dbReference type="InterPro" id="IPR013217">
    <property type="entry name" value="Methyltransf_12"/>
</dbReference>
<dbReference type="GO" id="GO:0016740">
    <property type="term" value="F:transferase activity"/>
    <property type="evidence" value="ECO:0007669"/>
    <property type="project" value="UniProtKB-KW"/>
</dbReference>
<dbReference type="EMBL" id="JAPEIS010000007">
    <property type="protein sequence ID" value="KAJ8064918.1"/>
    <property type="molecule type" value="Genomic_DNA"/>
</dbReference>
<dbReference type="InterPro" id="IPR036291">
    <property type="entry name" value="NAD(P)-bd_dom_sf"/>
</dbReference>
<gene>
    <name evidence="3" type="ORF">OCU04_007222</name>
</gene>
<dbReference type="OrthoDB" id="429813at2759"/>